<accession>A0ACC2VPL3</accession>
<comment type="caution">
    <text evidence="1">The sequence shown here is derived from an EMBL/GenBank/DDBJ whole genome shotgun (WGS) entry which is preliminary data.</text>
</comment>
<proteinExistence type="predicted"/>
<dbReference type="Proteomes" id="UP001230649">
    <property type="component" value="Unassembled WGS sequence"/>
</dbReference>
<reference evidence="1" key="1">
    <citation type="submission" date="2023-04" db="EMBL/GenBank/DDBJ databases">
        <title>Draft Genome sequencing of Naganishia species isolated from polar environments using Oxford Nanopore Technology.</title>
        <authorList>
            <person name="Leo P."/>
            <person name="Venkateswaran K."/>
        </authorList>
    </citation>
    <scope>NUCLEOTIDE SEQUENCE</scope>
    <source>
        <strain evidence="1">MNA-CCFEE 5262</strain>
    </source>
</reference>
<organism evidence="1 2">
    <name type="scientific">Naganishia adeliensis</name>
    <dbReference type="NCBI Taxonomy" id="92952"/>
    <lineage>
        <taxon>Eukaryota</taxon>
        <taxon>Fungi</taxon>
        <taxon>Dikarya</taxon>
        <taxon>Basidiomycota</taxon>
        <taxon>Agaricomycotina</taxon>
        <taxon>Tremellomycetes</taxon>
        <taxon>Filobasidiales</taxon>
        <taxon>Filobasidiaceae</taxon>
        <taxon>Naganishia</taxon>
    </lineage>
</organism>
<keyword evidence="2" id="KW-1185">Reference proteome</keyword>
<evidence type="ECO:0000313" key="2">
    <source>
        <dbReference type="Proteomes" id="UP001230649"/>
    </source>
</evidence>
<evidence type="ECO:0000313" key="1">
    <source>
        <dbReference type="EMBL" id="KAJ9101000.1"/>
    </source>
</evidence>
<name>A0ACC2VPL3_9TREE</name>
<sequence>MSISSADASETPSYPTPYDPTTLQQRIHREIVGISALSEFLAAFDTQGTVSPPSDDTTTKDTAVPVEQMSVQETKPEMIRIRLDDEFWVDMTPDQVTEFLRHKEASLRAVEERRENLAQLQEWMIRELQDMTGVVPEPTLDGQQNGDNDAPDKLEETSSNVPNAAQETHLNDTAITEIIPSSATTSVQAPFAASAPTEDTAQKLDDINSALAKFGTSMEQVLKLDPKAGDGTGTSAEGVEVGNDGTVLNEEGLPFLDIREDPSLPVDTQLVTDVPAEAATSEPPVDDYWLGEAVERRRRLREKLFASEDDDDEEEEDDGEEDTEDDGNQNDSAAQGEDPPIIKPDAKPNSAAAKDETDRLGHAGDSATGAGHRDAGHAKGQGKGHAPETRIHGEDDQAAQQTGLTEIPAAASVPGVPDPGASASTPRVASPSPVLKSAETDNAVSTERRKSVTFNPQTRVRLYEKGEVMPNASSTPSPVITPSTGSRFELLPDDQDSKTVKETSSAVASIVKKPAPSATTPKNKDSGAFSGFKKGFLDNGSSKKQNGKANQQSPVAPSPPAVSTVPVKAVVAPTPEPTVVESPEYHQPLAPAHEKPTRTKKQSVFAQRKAEAQNKRQQLMNFSSFDPMPTQPVGTGAPASTAKAPLPNPMKMAVVERPVAVAHPPVMPKPAAGPIPTEPSPQHFPPTVKRSREAPEVPSGNVSAVKSGKQTAVQNTVMERKPAATIPSSKATATSSAETGPADPHEHDSDSDSLADFEYSDGEDAFDMDEALLAREAALAYHAKRSALGRKGLGGWTGNIGPDGEVEWDTEIVPMSAGMEEAPPRTGAVAFGERILPPGFDGLRLPVGADGDHDSSDGEEHGDTASDGFASISLPQVIPASENLASSIKIGKLENGNLVVQDTDDSDEDAEPDQVEDALTADERNAREQAAEERRHRKAMIDRLRKGDVAEMIREEREREELFRLNGGGYIEPAPEAPPALENSSKGVPANSLSAPATVLERPGKSGNHIARQKDVVPASGIVPVVSKVDTQAGEEEVRPKKMSKFKAARMAASS</sequence>
<dbReference type="EMBL" id="JASBWS010000071">
    <property type="protein sequence ID" value="KAJ9101000.1"/>
    <property type="molecule type" value="Genomic_DNA"/>
</dbReference>
<protein>
    <submittedName>
        <fullName evidence="1">Uncharacterized protein</fullName>
    </submittedName>
</protein>
<gene>
    <name evidence="1" type="ORF">QFC20_005284</name>
</gene>